<dbReference type="Gene3D" id="3.40.50.300">
    <property type="entry name" value="P-loop containing nucleotide triphosphate hydrolases"/>
    <property type="match status" value="1"/>
</dbReference>
<dbReference type="GO" id="GO:0008476">
    <property type="term" value="F:protein-tyrosine sulfotransferase activity"/>
    <property type="evidence" value="ECO:0007669"/>
    <property type="project" value="InterPro"/>
</dbReference>
<name>A0A1J1JH38_PLAAG</name>
<dbReference type="EMBL" id="LO018304">
    <property type="protein sequence ID" value="CUM60800.1"/>
    <property type="molecule type" value="Genomic_DNA"/>
</dbReference>
<dbReference type="SUPFAM" id="SSF52540">
    <property type="entry name" value="P-loop containing nucleoside triphosphate hydrolases"/>
    <property type="match status" value="1"/>
</dbReference>
<dbReference type="RefSeq" id="WP_027249287.1">
    <property type="nucleotide sequence ID" value="NZ_CAJCFV010000068.1"/>
</dbReference>
<keyword evidence="1 2" id="KW-0808">Transferase</keyword>
<dbReference type="AlphaFoldDB" id="A0A1J1JH38"/>
<dbReference type="PANTHER" id="PTHR12788">
    <property type="entry name" value="PROTEIN-TYROSINE SULFOTRANSFERASE 2"/>
    <property type="match status" value="1"/>
</dbReference>
<protein>
    <submittedName>
        <fullName evidence="2">Sulfotransferase</fullName>
    </submittedName>
</protein>
<dbReference type="Pfam" id="PF13469">
    <property type="entry name" value="Sulfotransfer_3"/>
    <property type="match status" value="1"/>
</dbReference>
<proteinExistence type="predicted"/>
<evidence type="ECO:0000256" key="1">
    <source>
        <dbReference type="ARBA" id="ARBA00022679"/>
    </source>
</evidence>
<sequence>MKINSFQPFFLVGCSRSGTTFLQSLLAAHPHITSFNESHFYHFMVPVKYERKRFAFNLASRKLKPHIQKYFEQDLKRPELLKYFPSLPLMRWQSDAFIKTMRSLTQEEGNHVFLEKTPDHIYYISYIIKLVPNAKFIHIVRSGAEVIASLYEATHQYPEPWAGARSLDLCIENWLKAIKITQNYMNEPNHIVVGYQNLVNNPESTLEKLCEFMELNFDRQMLTNYTKASEKLTLEQAGRTVNNEIKNTGLKKFYTVFDEAQQQYVLSQIKKVNLELINQI</sequence>
<evidence type="ECO:0000313" key="2">
    <source>
        <dbReference type="EMBL" id="CUM60800.1"/>
    </source>
</evidence>
<reference evidence="2" key="1">
    <citation type="submission" date="2015-09" db="EMBL/GenBank/DDBJ databases">
        <authorList>
            <person name="Jackson K.R."/>
            <person name="Lunt B.L."/>
            <person name="Fisher J.N.B."/>
            <person name="Gardner A.V."/>
            <person name="Bailey M.E."/>
            <person name="Deus L.M."/>
            <person name="Earl A.S."/>
            <person name="Gibby P.D."/>
            <person name="Hartmann K.A."/>
            <person name="Liu J.E."/>
            <person name="Manci A.M."/>
            <person name="Nielsen D.A."/>
            <person name="Solomon M.B."/>
            <person name="Breakwell D.P."/>
            <person name="Burnett S.H."/>
            <person name="Grose J.H."/>
        </authorList>
    </citation>
    <scope>NUCLEOTIDE SEQUENCE</scope>
    <source>
        <strain evidence="2">7805</strain>
    </source>
</reference>
<dbReference type="InterPro" id="IPR026634">
    <property type="entry name" value="TPST-like"/>
</dbReference>
<gene>
    <name evidence="2" type="ORF">PLAM_2834</name>
</gene>
<dbReference type="PANTHER" id="PTHR12788:SF10">
    <property type="entry name" value="PROTEIN-TYROSINE SULFOTRANSFERASE"/>
    <property type="match status" value="1"/>
</dbReference>
<organism evidence="2">
    <name type="scientific">Planktothrix agardhii</name>
    <name type="common">Oscillatoria agardhii</name>
    <dbReference type="NCBI Taxonomy" id="1160"/>
    <lineage>
        <taxon>Bacteria</taxon>
        <taxon>Bacillati</taxon>
        <taxon>Cyanobacteriota</taxon>
        <taxon>Cyanophyceae</taxon>
        <taxon>Oscillatoriophycideae</taxon>
        <taxon>Oscillatoriales</taxon>
        <taxon>Microcoleaceae</taxon>
        <taxon>Planktothrix</taxon>
    </lineage>
</organism>
<dbReference type="InterPro" id="IPR027417">
    <property type="entry name" value="P-loop_NTPase"/>
</dbReference>
<accession>A0A1J1JH38</accession>